<dbReference type="AlphaFoldDB" id="A0A0C2H783"/>
<dbReference type="Proteomes" id="UP000054047">
    <property type="component" value="Unassembled WGS sequence"/>
</dbReference>
<evidence type="ECO:0000313" key="2">
    <source>
        <dbReference type="Proteomes" id="UP000054047"/>
    </source>
</evidence>
<protein>
    <submittedName>
        <fullName evidence="1">Uncharacterized protein</fullName>
    </submittedName>
</protein>
<reference evidence="1 2" key="1">
    <citation type="submission" date="2013-12" db="EMBL/GenBank/DDBJ databases">
        <title>Draft genome of the parsitic nematode Ancylostoma duodenale.</title>
        <authorList>
            <person name="Mitreva M."/>
        </authorList>
    </citation>
    <scope>NUCLEOTIDE SEQUENCE [LARGE SCALE GENOMIC DNA]</scope>
    <source>
        <strain evidence="1 2">Zhejiang</strain>
    </source>
</reference>
<evidence type="ECO:0000313" key="1">
    <source>
        <dbReference type="EMBL" id="KIH67369.1"/>
    </source>
</evidence>
<sequence length="70" mass="7990">MLLRFRGKPFVSTSDVEKAFFDYKKLTEMRQGGTIGFHLRTAVGDKNLAQEIQENLYIDNLILGGDTPKR</sequence>
<name>A0A0C2H783_9BILA</name>
<dbReference type="EMBL" id="KN726728">
    <property type="protein sequence ID" value="KIH67369.1"/>
    <property type="molecule type" value="Genomic_DNA"/>
</dbReference>
<gene>
    <name evidence="1" type="ORF">ANCDUO_02306</name>
</gene>
<accession>A0A0C2H783</accession>
<keyword evidence="2" id="KW-1185">Reference proteome</keyword>
<organism evidence="1 2">
    <name type="scientific">Ancylostoma duodenale</name>
    <dbReference type="NCBI Taxonomy" id="51022"/>
    <lineage>
        <taxon>Eukaryota</taxon>
        <taxon>Metazoa</taxon>
        <taxon>Ecdysozoa</taxon>
        <taxon>Nematoda</taxon>
        <taxon>Chromadorea</taxon>
        <taxon>Rhabditida</taxon>
        <taxon>Rhabditina</taxon>
        <taxon>Rhabditomorpha</taxon>
        <taxon>Strongyloidea</taxon>
        <taxon>Ancylostomatidae</taxon>
        <taxon>Ancylostomatinae</taxon>
        <taxon>Ancylostoma</taxon>
    </lineage>
</organism>
<proteinExistence type="predicted"/>